<dbReference type="SUPFAM" id="SSF46785">
    <property type="entry name" value="Winged helix' DNA-binding domain"/>
    <property type="match status" value="1"/>
</dbReference>
<dbReference type="PANTHER" id="PTHR24567">
    <property type="entry name" value="CRP FAMILY TRANSCRIPTIONAL REGULATORY PROTEIN"/>
    <property type="match status" value="1"/>
</dbReference>
<sequence>MIEAEKSALLMRHEFFRDMPPPVIARFVAHARVLTFVKAERIFSMGDEGFGLLAMISGLVRISVPSASDTELTLNIIGENEVFGELALLDGLPRSADATALSDCRLLLLERRDFMSTLMAEPSAALTLLKVLSGRLRRTSHRLAEASFGPMSGRLAQALLSVGKMADAPAGQQPSIRMSQREIGNLVGLSRESTNRYLRTWQRAGLVDLHPGGLSILDWHALEKLAAE</sequence>
<keyword evidence="3" id="KW-0804">Transcription</keyword>
<gene>
    <name evidence="6" type="ORF">M8523_01935</name>
</gene>
<evidence type="ECO:0000259" key="4">
    <source>
        <dbReference type="PROSITE" id="PS50042"/>
    </source>
</evidence>
<evidence type="ECO:0000259" key="5">
    <source>
        <dbReference type="PROSITE" id="PS51063"/>
    </source>
</evidence>
<evidence type="ECO:0000313" key="7">
    <source>
        <dbReference type="Proteomes" id="UP001165667"/>
    </source>
</evidence>
<dbReference type="InterPro" id="IPR050397">
    <property type="entry name" value="Env_Response_Regulators"/>
</dbReference>
<dbReference type="InterPro" id="IPR018488">
    <property type="entry name" value="cNMP-bd_CS"/>
</dbReference>
<evidence type="ECO:0000256" key="1">
    <source>
        <dbReference type="ARBA" id="ARBA00023015"/>
    </source>
</evidence>
<dbReference type="Pfam" id="PF00027">
    <property type="entry name" value="cNMP_binding"/>
    <property type="match status" value="1"/>
</dbReference>
<dbReference type="Gene3D" id="2.60.120.10">
    <property type="entry name" value="Jelly Rolls"/>
    <property type="match status" value="1"/>
</dbReference>
<dbReference type="RefSeq" id="WP_282583126.1">
    <property type="nucleotide sequence ID" value="NZ_JAMOIM010000001.1"/>
</dbReference>
<keyword evidence="1" id="KW-0805">Transcription regulation</keyword>
<organism evidence="6 7">
    <name type="scientific">Lichenifustis flavocetrariae</name>
    <dbReference type="NCBI Taxonomy" id="2949735"/>
    <lineage>
        <taxon>Bacteria</taxon>
        <taxon>Pseudomonadati</taxon>
        <taxon>Pseudomonadota</taxon>
        <taxon>Alphaproteobacteria</taxon>
        <taxon>Hyphomicrobiales</taxon>
        <taxon>Lichenihabitantaceae</taxon>
        <taxon>Lichenifustis</taxon>
    </lineage>
</organism>
<name>A0AA41YTX7_9HYPH</name>
<protein>
    <submittedName>
        <fullName evidence="6">Crp/Fnr family transcriptional regulator</fullName>
    </submittedName>
</protein>
<dbReference type="Proteomes" id="UP001165667">
    <property type="component" value="Unassembled WGS sequence"/>
</dbReference>
<dbReference type="AlphaFoldDB" id="A0AA41YTX7"/>
<dbReference type="PROSITE" id="PS50042">
    <property type="entry name" value="CNMP_BINDING_3"/>
    <property type="match status" value="1"/>
</dbReference>
<dbReference type="GO" id="GO:0003700">
    <property type="term" value="F:DNA-binding transcription factor activity"/>
    <property type="evidence" value="ECO:0007669"/>
    <property type="project" value="TreeGrafter"/>
</dbReference>
<dbReference type="InterPro" id="IPR012318">
    <property type="entry name" value="HTH_CRP"/>
</dbReference>
<dbReference type="InterPro" id="IPR000595">
    <property type="entry name" value="cNMP-bd_dom"/>
</dbReference>
<dbReference type="InterPro" id="IPR036388">
    <property type="entry name" value="WH-like_DNA-bd_sf"/>
</dbReference>
<dbReference type="GO" id="GO:0003677">
    <property type="term" value="F:DNA binding"/>
    <property type="evidence" value="ECO:0007669"/>
    <property type="project" value="UniProtKB-KW"/>
</dbReference>
<dbReference type="SUPFAM" id="SSF51206">
    <property type="entry name" value="cAMP-binding domain-like"/>
    <property type="match status" value="1"/>
</dbReference>
<dbReference type="Gene3D" id="1.10.10.10">
    <property type="entry name" value="Winged helix-like DNA-binding domain superfamily/Winged helix DNA-binding domain"/>
    <property type="match status" value="1"/>
</dbReference>
<dbReference type="Pfam" id="PF13545">
    <property type="entry name" value="HTH_Crp_2"/>
    <property type="match status" value="1"/>
</dbReference>
<evidence type="ECO:0000313" key="6">
    <source>
        <dbReference type="EMBL" id="MCW6506778.1"/>
    </source>
</evidence>
<reference evidence="6" key="1">
    <citation type="submission" date="2022-05" db="EMBL/GenBank/DDBJ databases">
        <authorList>
            <person name="Pankratov T."/>
        </authorList>
    </citation>
    <scope>NUCLEOTIDE SEQUENCE</scope>
    <source>
        <strain evidence="6">BP6-180914</strain>
    </source>
</reference>
<dbReference type="EMBL" id="JAMOIM010000001">
    <property type="protein sequence ID" value="MCW6506778.1"/>
    <property type="molecule type" value="Genomic_DNA"/>
</dbReference>
<proteinExistence type="predicted"/>
<feature type="domain" description="Cyclic nucleotide-binding" evidence="4">
    <location>
        <begin position="15"/>
        <end position="119"/>
    </location>
</feature>
<dbReference type="SMART" id="SM00419">
    <property type="entry name" value="HTH_CRP"/>
    <property type="match status" value="1"/>
</dbReference>
<dbReference type="PROSITE" id="PS51063">
    <property type="entry name" value="HTH_CRP_2"/>
    <property type="match status" value="1"/>
</dbReference>
<dbReference type="SMART" id="SM00100">
    <property type="entry name" value="cNMP"/>
    <property type="match status" value="1"/>
</dbReference>
<evidence type="ECO:0000256" key="2">
    <source>
        <dbReference type="ARBA" id="ARBA00023125"/>
    </source>
</evidence>
<dbReference type="InterPro" id="IPR018490">
    <property type="entry name" value="cNMP-bd_dom_sf"/>
</dbReference>
<dbReference type="GO" id="GO:0005829">
    <property type="term" value="C:cytosol"/>
    <property type="evidence" value="ECO:0007669"/>
    <property type="project" value="TreeGrafter"/>
</dbReference>
<keyword evidence="2" id="KW-0238">DNA-binding</keyword>
<dbReference type="InterPro" id="IPR036390">
    <property type="entry name" value="WH_DNA-bd_sf"/>
</dbReference>
<keyword evidence="7" id="KW-1185">Reference proteome</keyword>
<dbReference type="InterPro" id="IPR014710">
    <property type="entry name" value="RmlC-like_jellyroll"/>
</dbReference>
<dbReference type="PANTHER" id="PTHR24567:SF68">
    <property type="entry name" value="DNA-BINDING TRANSCRIPTIONAL DUAL REGULATOR CRP"/>
    <property type="match status" value="1"/>
</dbReference>
<feature type="domain" description="HTH crp-type" evidence="5">
    <location>
        <begin position="149"/>
        <end position="220"/>
    </location>
</feature>
<comment type="caution">
    <text evidence="6">The sequence shown here is derived from an EMBL/GenBank/DDBJ whole genome shotgun (WGS) entry which is preliminary data.</text>
</comment>
<dbReference type="CDD" id="cd00038">
    <property type="entry name" value="CAP_ED"/>
    <property type="match status" value="1"/>
</dbReference>
<dbReference type="PROSITE" id="PS00889">
    <property type="entry name" value="CNMP_BINDING_2"/>
    <property type="match status" value="1"/>
</dbReference>
<accession>A0AA41YTX7</accession>
<evidence type="ECO:0000256" key="3">
    <source>
        <dbReference type="ARBA" id="ARBA00023163"/>
    </source>
</evidence>
<dbReference type="PRINTS" id="PR00034">
    <property type="entry name" value="HTHCRP"/>
</dbReference>